<evidence type="ECO:0000256" key="2">
    <source>
        <dbReference type="ARBA" id="ARBA00022748"/>
    </source>
</evidence>
<accession>W0SES9</accession>
<reference evidence="6 7" key="1">
    <citation type="journal article" date="2014" name="Syst. Appl. Microbiol.">
        <title>Complete genomes of freshwater sulfur oxidizers Sulfuricella denitrificans skB26 and Sulfuritalea hydrogenivorans sk43H: genetic insights into the sulfur oxidation pathway of betaproteobacteria.</title>
        <authorList>
            <person name="Watanabe T."/>
            <person name="Kojima H."/>
            <person name="Fukui M."/>
        </authorList>
    </citation>
    <scope>NUCLEOTIDE SEQUENCE [LARGE SCALE GENOMIC DNA]</scope>
    <source>
        <strain evidence="6">DSM22779</strain>
    </source>
</reference>
<dbReference type="Proteomes" id="UP000031637">
    <property type="component" value="Chromosome"/>
</dbReference>
<dbReference type="Gene3D" id="1.25.40.10">
    <property type="entry name" value="Tetratricopeptide repeat domain"/>
    <property type="match status" value="1"/>
</dbReference>
<evidence type="ECO:0000256" key="4">
    <source>
        <dbReference type="PROSITE-ProRule" id="PRU00339"/>
    </source>
</evidence>
<dbReference type="PANTHER" id="PTHR47870">
    <property type="entry name" value="CYTOCHROME C-TYPE BIOGENESIS PROTEIN CCMH"/>
    <property type="match status" value="1"/>
</dbReference>
<feature type="repeat" description="TPR" evidence="4">
    <location>
        <begin position="166"/>
        <end position="199"/>
    </location>
</feature>
<sequence>MNPASANNDLLSAPVDYELRPLPAATDSRRLTALVGLVACVTLSSLYLAVRGTEKPVAQPVASHAASTTSNMQAPDIQAMVDRLAARLETEPDNGPGWQMLAKSYAAQGRFGEAAGAYGKAAALLPPDANLLADYADVVAMTQSGSFGGEPVRLVQKALAIDPKHPKALALAGTEAYRRGDFGNALRHWNKALETVPADTDLGASIRSGIAEAEKRRAASVGQQRQ</sequence>
<proteinExistence type="predicted"/>
<dbReference type="STRING" id="1223802.SUTH_01476"/>
<evidence type="ECO:0000259" key="5">
    <source>
        <dbReference type="Pfam" id="PF23914"/>
    </source>
</evidence>
<name>W0SES9_9PROT</name>
<evidence type="ECO:0000256" key="1">
    <source>
        <dbReference type="ARBA" id="ARBA00022737"/>
    </source>
</evidence>
<keyword evidence="2" id="KW-0201">Cytochrome c-type biogenesis</keyword>
<protein>
    <recommendedName>
        <fullName evidence="5">Cytochrome c-type biogenesis protein H TPR domain-containing protein</fullName>
    </recommendedName>
</protein>
<dbReference type="InterPro" id="IPR051263">
    <property type="entry name" value="C-type_cytochrome_biogenesis"/>
</dbReference>
<dbReference type="Pfam" id="PF23914">
    <property type="entry name" value="TPR_CcmH_CycH"/>
    <property type="match status" value="1"/>
</dbReference>
<dbReference type="PROSITE" id="PS50005">
    <property type="entry name" value="TPR"/>
    <property type="match status" value="1"/>
</dbReference>
<evidence type="ECO:0000313" key="6">
    <source>
        <dbReference type="EMBL" id="BAO29275.1"/>
    </source>
</evidence>
<dbReference type="InterPro" id="IPR056413">
    <property type="entry name" value="TPR_CcmH_CycH"/>
</dbReference>
<dbReference type="RefSeq" id="WP_148312876.1">
    <property type="nucleotide sequence ID" value="NZ_AP012547.1"/>
</dbReference>
<keyword evidence="3 4" id="KW-0802">TPR repeat</keyword>
<dbReference type="HOGENOM" id="CLU_1224226_0_0_4"/>
<dbReference type="AlphaFoldDB" id="W0SES9"/>
<dbReference type="GO" id="GO:0017004">
    <property type="term" value="P:cytochrome complex assembly"/>
    <property type="evidence" value="ECO:0007669"/>
    <property type="project" value="UniProtKB-KW"/>
</dbReference>
<dbReference type="PANTHER" id="PTHR47870:SF1">
    <property type="entry name" value="CYTOCHROME C-TYPE BIOGENESIS PROTEIN CCMH"/>
    <property type="match status" value="1"/>
</dbReference>
<keyword evidence="7" id="KW-1185">Reference proteome</keyword>
<dbReference type="SMART" id="SM00028">
    <property type="entry name" value="TPR"/>
    <property type="match status" value="2"/>
</dbReference>
<dbReference type="InterPro" id="IPR019734">
    <property type="entry name" value="TPR_rpt"/>
</dbReference>
<dbReference type="InterPro" id="IPR011990">
    <property type="entry name" value="TPR-like_helical_dom_sf"/>
</dbReference>
<dbReference type="KEGG" id="shd:SUTH_01476"/>
<evidence type="ECO:0000256" key="3">
    <source>
        <dbReference type="ARBA" id="ARBA00022803"/>
    </source>
</evidence>
<evidence type="ECO:0000313" key="7">
    <source>
        <dbReference type="Proteomes" id="UP000031637"/>
    </source>
</evidence>
<gene>
    <name evidence="6" type="ORF">SUTH_01476</name>
</gene>
<feature type="domain" description="Cytochrome c-type biogenesis protein H TPR" evidence="5">
    <location>
        <begin position="69"/>
        <end position="200"/>
    </location>
</feature>
<dbReference type="OrthoDB" id="9776053at2"/>
<dbReference type="SUPFAM" id="SSF48452">
    <property type="entry name" value="TPR-like"/>
    <property type="match status" value="1"/>
</dbReference>
<dbReference type="EMBL" id="AP012547">
    <property type="protein sequence ID" value="BAO29275.1"/>
    <property type="molecule type" value="Genomic_DNA"/>
</dbReference>
<organism evidence="6 7">
    <name type="scientific">Sulfuritalea hydrogenivorans sk43H</name>
    <dbReference type="NCBI Taxonomy" id="1223802"/>
    <lineage>
        <taxon>Bacteria</taxon>
        <taxon>Pseudomonadati</taxon>
        <taxon>Pseudomonadota</taxon>
        <taxon>Betaproteobacteria</taxon>
        <taxon>Nitrosomonadales</taxon>
        <taxon>Sterolibacteriaceae</taxon>
        <taxon>Sulfuritalea</taxon>
    </lineage>
</organism>
<keyword evidence="1" id="KW-0677">Repeat</keyword>